<feature type="compositionally biased region" description="Acidic residues" evidence="1">
    <location>
        <begin position="130"/>
        <end position="141"/>
    </location>
</feature>
<name>A0A0L0NA72_TOLOC</name>
<proteinExistence type="predicted"/>
<dbReference type="EMBL" id="LFRF01000010">
    <property type="protein sequence ID" value="KND90961.1"/>
    <property type="molecule type" value="Genomic_DNA"/>
</dbReference>
<feature type="region of interest" description="Disordered" evidence="1">
    <location>
        <begin position="118"/>
        <end position="184"/>
    </location>
</feature>
<dbReference type="STRING" id="1163406.A0A0L0NA72"/>
<dbReference type="AlphaFoldDB" id="A0A0L0NA72"/>
<evidence type="ECO:0000313" key="3">
    <source>
        <dbReference type="Proteomes" id="UP000036947"/>
    </source>
</evidence>
<gene>
    <name evidence="2" type="ORF">TOPH_04347</name>
</gene>
<organism evidence="2 3">
    <name type="scientific">Tolypocladium ophioglossoides (strain CBS 100239)</name>
    <name type="common">Snaketongue truffleclub</name>
    <name type="synonym">Elaphocordyceps ophioglossoides</name>
    <dbReference type="NCBI Taxonomy" id="1163406"/>
    <lineage>
        <taxon>Eukaryota</taxon>
        <taxon>Fungi</taxon>
        <taxon>Dikarya</taxon>
        <taxon>Ascomycota</taxon>
        <taxon>Pezizomycotina</taxon>
        <taxon>Sordariomycetes</taxon>
        <taxon>Hypocreomycetidae</taxon>
        <taxon>Hypocreales</taxon>
        <taxon>Ophiocordycipitaceae</taxon>
        <taxon>Tolypocladium</taxon>
    </lineage>
</organism>
<keyword evidence="3" id="KW-1185">Reference proteome</keyword>
<evidence type="ECO:0000256" key="1">
    <source>
        <dbReference type="SAM" id="MobiDB-lite"/>
    </source>
</evidence>
<dbReference type="Proteomes" id="UP000036947">
    <property type="component" value="Unassembled WGS sequence"/>
</dbReference>
<protein>
    <submittedName>
        <fullName evidence="2">Uncharacterized protein</fullName>
    </submittedName>
</protein>
<evidence type="ECO:0000313" key="2">
    <source>
        <dbReference type="EMBL" id="KND90961.1"/>
    </source>
</evidence>
<reference evidence="2 3" key="1">
    <citation type="journal article" date="2015" name="BMC Genomics">
        <title>The genome of the truffle-parasite Tolypocladium ophioglossoides and the evolution of antifungal peptaibiotics.</title>
        <authorList>
            <person name="Quandt C.A."/>
            <person name="Bushley K.E."/>
            <person name="Spatafora J.W."/>
        </authorList>
    </citation>
    <scope>NUCLEOTIDE SEQUENCE [LARGE SCALE GENOMIC DNA]</scope>
    <source>
        <strain evidence="2 3">CBS 100239</strain>
    </source>
</reference>
<feature type="compositionally biased region" description="Polar residues" evidence="1">
    <location>
        <begin position="167"/>
        <end position="184"/>
    </location>
</feature>
<feature type="compositionally biased region" description="Basic and acidic residues" evidence="1">
    <location>
        <begin position="118"/>
        <end position="129"/>
    </location>
</feature>
<accession>A0A0L0NA72</accession>
<sequence>MADSPYFSIITSESSFRARFAAEQGKSFSELHDAAASEWGRHHLFACRVVRRVTQRNVLPMLSGHTLPSDARSSTEIIKFLDGPGITHMAQSEHRLVRDPACGHSLGQVWAALAAFKGHPDRQSRRTDDTSDAMDTLDDESSSGGEASPKRARRNTRQDDYVDSSMIPLSSSPMAEDSQGSSSVGYIDSESHRFLAYPEDETLRLVSCVIRHILYFAPPQDSETEQSVVEFRDAKLRLAAPTPLRQRRIGATDDGGLHLRQEVDGVFTVARPHIAILEAKSRFHSLENGRPIISDRCFAQMTCEALVARLADPSKNR</sequence>
<dbReference type="OrthoDB" id="4646997at2759"/>
<comment type="caution">
    <text evidence="2">The sequence shown here is derived from an EMBL/GenBank/DDBJ whole genome shotgun (WGS) entry which is preliminary data.</text>
</comment>